<reference evidence="2" key="1">
    <citation type="submission" date="2012-08" db="EMBL/GenBank/DDBJ databases">
        <title>The Genome Sequence of Wuchereria bancrofti.</title>
        <authorList>
            <person name="Nutman T.B."/>
            <person name="Fink D.L."/>
            <person name="Russ C."/>
            <person name="Young S."/>
            <person name="Zeng Q."/>
            <person name="Koehrsen M."/>
            <person name="Alvarado L."/>
            <person name="Berlin A."/>
            <person name="Chapman S.B."/>
            <person name="Chen Z."/>
            <person name="Freedman E."/>
            <person name="Gellesch M."/>
            <person name="Goldberg J."/>
            <person name="Griggs A."/>
            <person name="Gujja S."/>
            <person name="Heilman E.R."/>
            <person name="Heiman D."/>
            <person name="Hepburn T."/>
            <person name="Howarth C."/>
            <person name="Jen D."/>
            <person name="Larson L."/>
            <person name="Lewis B."/>
            <person name="Mehta T."/>
            <person name="Park D."/>
            <person name="Pearson M."/>
            <person name="Roberts A."/>
            <person name="Saif S."/>
            <person name="Shea T."/>
            <person name="Shenoy N."/>
            <person name="Sisk P."/>
            <person name="Stolte C."/>
            <person name="Sykes S."/>
            <person name="Walk T."/>
            <person name="White J."/>
            <person name="Yandava C."/>
            <person name="Haas B."/>
            <person name="Henn M.R."/>
            <person name="Nusbaum C."/>
            <person name="Birren B."/>
        </authorList>
    </citation>
    <scope>NUCLEOTIDE SEQUENCE [LARGE SCALE GENOMIC DNA]</scope>
    <source>
        <strain evidence="2">NA</strain>
    </source>
</reference>
<comment type="caution">
    <text evidence="1">The sequence shown here is derived from an EMBL/GenBank/DDBJ whole genome shotgun (WGS) entry which is preliminary data.</text>
</comment>
<evidence type="ECO:0000313" key="1">
    <source>
        <dbReference type="EMBL" id="EJW75672.1"/>
    </source>
</evidence>
<evidence type="ECO:0000313" key="2">
    <source>
        <dbReference type="Proteomes" id="UP000004810"/>
    </source>
</evidence>
<proteinExistence type="predicted"/>
<dbReference type="Proteomes" id="UP000004810">
    <property type="component" value="Unassembled WGS sequence"/>
</dbReference>
<dbReference type="AlphaFoldDB" id="J9EF73"/>
<accession>J9EF73</accession>
<sequence length="53" mass="6582">MRINAYQLVQARRDRDYHREALHKFESKVSEEQCRSENNLKQFKELEQRNIDM</sequence>
<protein>
    <submittedName>
        <fullName evidence="1">Uncharacterized protein</fullName>
    </submittedName>
</protein>
<gene>
    <name evidence="1" type="ORF">WUBG_13415</name>
</gene>
<feature type="non-terminal residue" evidence="1">
    <location>
        <position position="53"/>
    </location>
</feature>
<name>J9EF73_WUCBA</name>
<organism evidence="1 2">
    <name type="scientific">Wuchereria bancrofti</name>
    <dbReference type="NCBI Taxonomy" id="6293"/>
    <lineage>
        <taxon>Eukaryota</taxon>
        <taxon>Metazoa</taxon>
        <taxon>Ecdysozoa</taxon>
        <taxon>Nematoda</taxon>
        <taxon>Chromadorea</taxon>
        <taxon>Rhabditida</taxon>
        <taxon>Spirurina</taxon>
        <taxon>Spiruromorpha</taxon>
        <taxon>Filarioidea</taxon>
        <taxon>Onchocercidae</taxon>
        <taxon>Wuchereria</taxon>
    </lineage>
</organism>
<dbReference type="EMBL" id="ADBV01010214">
    <property type="protein sequence ID" value="EJW75672.1"/>
    <property type="molecule type" value="Genomic_DNA"/>
</dbReference>